<comment type="caution">
    <text evidence="12">The sequence shown here is derived from an EMBL/GenBank/DDBJ whole genome shotgun (WGS) entry which is preliminary data.</text>
</comment>
<dbReference type="InterPro" id="IPR019756">
    <property type="entry name" value="Pept_S26A_signal_pept_1_Ser-AS"/>
</dbReference>
<evidence type="ECO:0000313" key="12">
    <source>
        <dbReference type="EMBL" id="HGG01211.1"/>
    </source>
</evidence>
<evidence type="ECO:0000256" key="6">
    <source>
        <dbReference type="ARBA" id="ARBA00022801"/>
    </source>
</evidence>
<evidence type="ECO:0000256" key="4">
    <source>
        <dbReference type="ARBA" id="ARBA00013208"/>
    </source>
</evidence>
<dbReference type="Pfam" id="PF10502">
    <property type="entry name" value="Peptidase_S26"/>
    <property type="match status" value="1"/>
</dbReference>
<keyword evidence="6 8" id="KW-0378">Hydrolase</keyword>
<name>A0A7C3VQF3_9CYAN</name>
<dbReference type="PROSITE" id="PS00761">
    <property type="entry name" value="SPASE_I_3"/>
    <property type="match status" value="1"/>
</dbReference>
<protein>
    <recommendedName>
        <fullName evidence="4 8">Signal peptidase I</fullName>
        <ecNumber evidence="4 8">3.4.21.89</ecNumber>
    </recommendedName>
</protein>
<evidence type="ECO:0000256" key="5">
    <source>
        <dbReference type="ARBA" id="ARBA00022670"/>
    </source>
</evidence>
<dbReference type="GO" id="GO:0006465">
    <property type="term" value="P:signal peptide processing"/>
    <property type="evidence" value="ECO:0007669"/>
    <property type="project" value="InterPro"/>
</dbReference>
<sequence length="218" mass="24440">MSDSESRQNADQNVPPSDAPLEATPSLRRVEDNPLQEAIKTVVLSAILAVGIRTFVAEARYIPSGSMLPTLEINDRLIVDKLSYRFSKPQRGDVIVFSPTDQLKQLNFKDAFIKRVIGLPGETVEVKGGRVYINNKPIGENYIAERPEYQYGPVVVPENNYLVLGDNRNNSYDSHYWGFVPEDRIIGRAVVRFWPPNRLGELNPQPVYPSEGSPSSPK</sequence>
<evidence type="ECO:0000256" key="3">
    <source>
        <dbReference type="ARBA" id="ARBA00009370"/>
    </source>
</evidence>
<dbReference type="PANTHER" id="PTHR43390">
    <property type="entry name" value="SIGNAL PEPTIDASE I"/>
    <property type="match status" value="1"/>
</dbReference>
<accession>A0A7C3VQF3</accession>
<dbReference type="EC" id="3.4.21.89" evidence="4 8"/>
<dbReference type="Gene3D" id="2.10.109.10">
    <property type="entry name" value="Umud Fragment, subunit A"/>
    <property type="match status" value="1"/>
</dbReference>
<dbReference type="SUPFAM" id="SSF51306">
    <property type="entry name" value="LexA/Signal peptidase"/>
    <property type="match status" value="1"/>
</dbReference>
<feature type="active site" evidence="7">
    <location>
        <position position="114"/>
    </location>
</feature>
<evidence type="ECO:0000256" key="1">
    <source>
        <dbReference type="ARBA" id="ARBA00000677"/>
    </source>
</evidence>
<evidence type="ECO:0000256" key="8">
    <source>
        <dbReference type="RuleBase" id="RU003993"/>
    </source>
</evidence>
<dbReference type="InterPro" id="IPR000223">
    <property type="entry name" value="Pept_S26A_signal_pept_1"/>
</dbReference>
<dbReference type="PRINTS" id="PR00727">
    <property type="entry name" value="LEADERPTASE"/>
</dbReference>
<keyword evidence="5 8" id="KW-0645">Protease</keyword>
<dbReference type="InterPro" id="IPR019757">
    <property type="entry name" value="Pept_S26A_signal_pept_1_Lys-AS"/>
</dbReference>
<comment type="catalytic activity">
    <reaction evidence="1 8">
        <text>Cleavage of hydrophobic, N-terminal signal or leader sequences from secreted and periplasmic proteins.</text>
        <dbReference type="EC" id="3.4.21.89"/>
    </reaction>
</comment>
<feature type="active site" evidence="7">
    <location>
        <position position="66"/>
    </location>
</feature>
<proteinExistence type="inferred from homology"/>
<evidence type="ECO:0000256" key="10">
    <source>
        <dbReference type="SAM" id="MobiDB-lite"/>
    </source>
</evidence>
<comment type="subcellular location">
    <subcellularLocation>
        <location evidence="2">Cell membrane</location>
        <topology evidence="2">Single-pass type II membrane protein</topology>
    </subcellularLocation>
    <subcellularLocation>
        <location evidence="9">Membrane</location>
        <topology evidence="9">Single-pass type II membrane protein</topology>
    </subcellularLocation>
</comment>
<comment type="similarity">
    <text evidence="3 9">Belongs to the peptidase S26 family.</text>
</comment>
<gene>
    <name evidence="12" type="primary">lepB</name>
    <name evidence="12" type="ORF">ENR15_11325</name>
</gene>
<dbReference type="NCBIfam" id="TIGR02227">
    <property type="entry name" value="sigpep_I_bact"/>
    <property type="match status" value="1"/>
</dbReference>
<dbReference type="GO" id="GO:0005886">
    <property type="term" value="C:plasma membrane"/>
    <property type="evidence" value="ECO:0007669"/>
    <property type="project" value="UniProtKB-SubCell"/>
</dbReference>
<dbReference type="GO" id="GO:0004252">
    <property type="term" value="F:serine-type endopeptidase activity"/>
    <property type="evidence" value="ECO:0007669"/>
    <property type="project" value="InterPro"/>
</dbReference>
<reference evidence="12" key="1">
    <citation type="journal article" date="2020" name="mSystems">
        <title>Genome- and Community-Level Interaction Insights into Carbon Utilization and Element Cycling Functions of Hydrothermarchaeota in Hydrothermal Sediment.</title>
        <authorList>
            <person name="Zhou Z."/>
            <person name="Liu Y."/>
            <person name="Xu W."/>
            <person name="Pan J."/>
            <person name="Luo Z.H."/>
            <person name="Li M."/>
        </authorList>
    </citation>
    <scope>NUCLEOTIDE SEQUENCE [LARGE SCALE GENOMIC DNA]</scope>
    <source>
        <strain evidence="12">SpSt-374</strain>
    </source>
</reference>
<evidence type="ECO:0000256" key="7">
    <source>
        <dbReference type="PIRSR" id="PIRSR600223-1"/>
    </source>
</evidence>
<dbReference type="InterPro" id="IPR019758">
    <property type="entry name" value="Pept_S26A_signal_pept_1_CS"/>
</dbReference>
<dbReference type="InterPro" id="IPR019533">
    <property type="entry name" value="Peptidase_S26"/>
</dbReference>
<dbReference type="PANTHER" id="PTHR43390:SF1">
    <property type="entry name" value="CHLOROPLAST PROCESSING PEPTIDASE"/>
    <property type="match status" value="1"/>
</dbReference>
<feature type="region of interest" description="Disordered" evidence="10">
    <location>
        <begin position="1"/>
        <end position="28"/>
    </location>
</feature>
<dbReference type="EMBL" id="DSPX01000117">
    <property type="protein sequence ID" value="HGG01211.1"/>
    <property type="molecule type" value="Genomic_DNA"/>
</dbReference>
<organism evidence="12">
    <name type="scientific">Planktothricoides sp. SpSt-374</name>
    <dbReference type="NCBI Taxonomy" id="2282167"/>
    <lineage>
        <taxon>Bacteria</taxon>
        <taxon>Bacillati</taxon>
        <taxon>Cyanobacteriota</taxon>
        <taxon>Cyanophyceae</taxon>
        <taxon>Oscillatoriophycideae</taxon>
        <taxon>Oscillatoriales</taxon>
        <taxon>Oscillatoriaceae</taxon>
        <taxon>Planktothricoides</taxon>
    </lineage>
</organism>
<dbReference type="PROSITE" id="PS00760">
    <property type="entry name" value="SPASE_I_2"/>
    <property type="match status" value="1"/>
</dbReference>
<evidence type="ECO:0000256" key="9">
    <source>
        <dbReference type="RuleBase" id="RU362042"/>
    </source>
</evidence>
<dbReference type="AlphaFoldDB" id="A0A7C3VQF3"/>
<evidence type="ECO:0000259" key="11">
    <source>
        <dbReference type="Pfam" id="PF10502"/>
    </source>
</evidence>
<feature type="domain" description="Peptidase S26" evidence="11">
    <location>
        <begin position="36"/>
        <end position="194"/>
    </location>
</feature>
<evidence type="ECO:0000256" key="2">
    <source>
        <dbReference type="ARBA" id="ARBA00004401"/>
    </source>
</evidence>
<dbReference type="GO" id="GO:0009003">
    <property type="term" value="F:signal peptidase activity"/>
    <property type="evidence" value="ECO:0007669"/>
    <property type="project" value="UniProtKB-EC"/>
</dbReference>
<dbReference type="PROSITE" id="PS00501">
    <property type="entry name" value="SPASE_I_1"/>
    <property type="match status" value="1"/>
</dbReference>
<dbReference type="InterPro" id="IPR036286">
    <property type="entry name" value="LexA/Signal_pep-like_sf"/>
</dbReference>
<dbReference type="CDD" id="cd06530">
    <property type="entry name" value="S26_SPase_I"/>
    <property type="match status" value="1"/>
</dbReference>